<evidence type="ECO:0000313" key="1">
    <source>
        <dbReference type="EMBL" id="THX34906.1"/>
    </source>
</evidence>
<name>A0A4S9EKM9_AURPU</name>
<protein>
    <submittedName>
        <fullName evidence="1">Uncharacterized protein</fullName>
    </submittedName>
</protein>
<dbReference type="AlphaFoldDB" id="A0A4S9EKM9"/>
<reference evidence="1 2" key="1">
    <citation type="submission" date="2018-10" db="EMBL/GenBank/DDBJ databases">
        <title>Fifty Aureobasidium pullulans genomes reveal a recombining polyextremotolerant generalist.</title>
        <authorList>
            <person name="Gostincar C."/>
            <person name="Turk M."/>
            <person name="Zajc J."/>
            <person name="Gunde-Cimerman N."/>
        </authorList>
    </citation>
    <scope>NUCLEOTIDE SEQUENCE [LARGE SCALE GENOMIC DNA]</scope>
    <source>
        <strain evidence="1 2">EXF-9785</strain>
    </source>
</reference>
<accession>A0A4S9EKM9</accession>
<dbReference type="Proteomes" id="UP000308953">
    <property type="component" value="Unassembled WGS sequence"/>
</dbReference>
<dbReference type="EMBL" id="QZAV01000212">
    <property type="protein sequence ID" value="THX34906.1"/>
    <property type="molecule type" value="Genomic_DNA"/>
</dbReference>
<organism evidence="1 2">
    <name type="scientific">Aureobasidium pullulans</name>
    <name type="common">Black yeast</name>
    <name type="synonym">Pullularia pullulans</name>
    <dbReference type="NCBI Taxonomy" id="5580"/>
    <lineage>
        <taxon>Eukaryota</taxon>
        <taxon>Fungi</taxon>
        <taxon>Dikarya</taxon>
        <taxon>Ascomycota</taxon>
        <taxon>Pezizomycotina</taxon>
        <taxon>Dothideomycetes</taxon>
        <taxon>Dothideomycetidae</taxon>
        <taxon>Dothideales</taxon>
        <taxon>Saccotheciaceae</taxon>
        <taxon>Aureobasidium</taxon>
    </lineage>
</organism>
<gene>
    <name evidence="1" type="ORF">D6D10_07420</name>
</gene>
<sequence>MASHQIIRDTLRCTECAVKGTPCNKIDISINLERPCSTCHANGCRNGDNADMWLAFRNTVINDIVPAHLVNNLEALLDANFANNSVLLFASLALVAYSPAWVQYNLGPGLLDKATDLKRSFRYDNDSCFTGLVMHLILAPTLMARLLSGPTDTLAADLTSTLRLIAVMKNTILPYHQILDGNLDSRALIRNSLSTGHQATASVLEHRQPVSAMIGLINAIPATTWGTHTDECKKFLRIAITDVYELDDRLTNVDREILQWRAISQFPLGFLDTVGTHRVWKLILCHWAGVCSQRNQVWYFKGFAGRLFNKVWGDVRATNTKDDWATLKLGVSELVNRFNMAAWTASCDDTI</sequence>
<comment type="caution">
    <text evidence="1">The sequence shown here is derived from an EMBL/GenBank/DDBJ whole genome shotgun (WGS) entry which is preliminary data.</text>
</comment>
<evidence type="ECO:0000313" key="2">
    <source>
        <dbReference type="Proteomes" id="UP000308953"/>
    </source>
</evidence>
<proteinExistence type="predicted"/>